<dbReference type="InterPro" id="IPR010107">
    <property type="entry name" value="Glutamate_decarboxylase"/>
</dbReference>
<dbReference type="GO" id="GO:0005829">
    <property type="term" value="C:cytosol"/>
    <property type="evidence" value="ECO:0007669"/>
    <property type="project" value="TreeGrafter"/>
</dbReference>
<dbReference type="GO" id="GO:0006538">
    <property type="term" value="P:L-glutamate catabolic process"/>
    <property type="evidence" value="ECO:0007669"/>
    <property type="project" value="TreeGrafter"/>
</dbReference>
<dbReference type="SUPFAM" id="SSF53383">
    <property type="entry name" value="PLP-dependent transferases"/>
    <property type="match status" value="1"/>
</dbReference>
<name>A0AA86SJV3_9FABA</name>
<sequence length="248" mass="28295">MQLSVIGDLQAIHRLSEHMRKFYNHGMARRHALSQKHASSKAARDRFLLLSQRLSRDQNFSKPGFESEFSHFGSCELLWMFRLAMNFSQLGYKHIMENCWDNARTLRKGVDRTGRFNITSKDIGVPLVAFSLNDSSQHTVFEIADQLRNFGSIVPAYTMPPDAQHITVLRVVVREDFNHGLAERLAADIDKVVKLLDTLPSLTTKAARVTAITSETDEKKIKKIAVETQRDIAVYWKRLVKGKRHGAC</sequence>
<dbReference type="AlphaFoldDB" id="A0AA86SJV3"/>
<dbReference type="InterPro" id="IPR015424">
    <property type="entry name" value="PyrdxlP-dep_Trfase"/>
</dbReference>
<dbReference type="Gene3D" id="3.90.1150.160">
    <property type="match status" value="1"/>
</dbReference>
<dbReference type="GO" id="GO:0030170">
    <property type="term" value="F:pyridoxal phosphate binding"/>
    <property type="evidence" value="ECO:0007669"/>
    <property type="project" value="InterPro"/>
</dbReference>
<dbReference type="Proteomes" id="UP001189624">
    <property type="component" value="Chromosome 4"/>
</dbReference>
<protein>
    <recommendedName>
        <fullName evidence="4">Pyridoxal phosphate-dependent transferase</fullName>
    </recommendedName>
</protein>
<gene>
    <name evidence="2" type="ORF">AYBTSS11_LOCUS15177</name>
</gene>
<organism evidence="2 3">
    <name type="scientific">Sphenostylis stenocarpa</name>
    <dbReference type="NCBI Taxonomy" id="92480"/>
    <lineage>
        <taxon>Eukaryota</taxon>
        <taxon>Viridiplantae</taxon>
        <taxon>Streptophyta</taxon>
        <taxon>Embryophyta</taxon>
        <taxon>Tracheophyta</taxon>
        <taxon>Spermatophyta</taxon>
        <taxon>Magnoliopsida</taxon>
        <taxon>eudicotyledons</taxon>
        <taxon>Gunneridae</taxon>
        <taxon>Pentapetalae</taxon>
        <taxon>rosids</taxon>
        <taxon>fabids</taxon>
        <taxon>Fabales</taxon>
        <taxon>Fabaceae</taxon>
        <taxon>Papilionoideae</taxon>
        <taxon>50 kb inversion clade</taxon>
        <taxon>NPAAA clade</taxon>
        <taxon>indigoferoid/millettioid clade</taxon>
        <taxon>Phaseoleae</taxon>
        <taxon>Sphenostylis</taxon>
    </lineage>
</organism>
<accession>A0AA86SJV3</accession>
<keyword evidence="3" id="KW-1185">Reference proteome</keyword>
<dbReference type="FunFam" id="3.90.1150.160:FF:000001">
    <property type="entry name" value="Glutamate decarboxylase"/>
    <property type="match status" value="1"/>
</dbReference>
<dbReference type="PANTHER" id="PTHR43321:SF22">
    <property type="entry name" value="GLUTAMATE DECARBOXYLASE 5"/>
    <property type="match status" value="1"/>
</dbReference>
<dbReference type="PANTHER" id="PTHR43321">
    <property type="entry name" value="GLUTAMATE DECARBOXYLASE"/>
    <property type="match status" value="1"/>
</dbReference>
<comment type="similarity">
    <text evidence="1">Belongs to the group II decarboxylase family.</text>
</comment>
<dbReference type="GO" id="GO:0004351">
    <property type="term" value="F:glutamate decarboxylase activity"/>
    <property type="evidence" value="ECO:0007669"/>
    <property type="project" value="InterPro"/>
</dbReference>
<evidence type="ECO:0000256" key="1">
    <source>
        <dbReference type="ARBA" id="ARBA00009533"/>
    </source>
</evidence>
<evidence type="ECO:0008006" key="4">
    <source>
        <dbReference type="Google" id="ProtNLM"/>
    </source>
</evidence>
<dbReference type="Gramene" id="rna-AYBTSS11_LOCUS15177">
    <property type="protein sequence ID" value="CAJ1952203.1"/>
    <property type="gene ID" value="gene-AYBTSS11_LOCUS15177"/>
</dbReference>
<dbReference type="EMBL" id="OY731401">
    <property type="protein sequence ID" value="CAJ1952203.1"/>
    <property type="molecule type" value="Genomic_DNA"/>
</dbReference>
<reference evidence="2" key="1">
    <citation type="submission" date="2023-10" db="EMBL/GenBank/DDBJ databases">
        <authorList>
            <person name="Domelevo Entfellner J.-B."/>
        </authorList>
    </citation>
    <scope>NUCLEOTIDE SEQUENCE</scope>
</reference>
<evidence type="ECO:0000313" key="3">
    <source>
        <dbReference type="Proteomes" id="UP001189624"/>
    </source>
</evidence>
<proteinExistence type="inferred from homology"/>
<evidence type="ECO:0000313" key="2">
    <source>
        <dbReference type="EMBL" id="CAJ1952203.1"/>
    </source>
</evidence>